<dbReference type="AlphaFoldDB" id="C0PV46"/>
<name>C0PV46_DROME</name>
<evidence type="ECO:0000313" key="1">
    <source>
        <dbReference type="EMBL" id="ACN76534.1"/>
    </source>
</evidence>
<proteinExistence type="evidence at transcript level"/>
<organism evidence="1">
    <name type="scientific">Drosophila melanogaster</name>
    <name type="common">Fruit fly</name>
    <dbReference type="NCBI Taxonomy" id="7227"/>
    <lineage>
        <taxon>Eukaryota</taxon>
        <taxon>Metazoa</taxon>
        <taxon>Ecdysozoa</taxon>
        <taxon>Arthropoda</taxon>
        <taxon>Hexapoda</taxon>
        <taxon>Insecta</taxon>
        <taxon>Pterygota</taxon>
        <taxon>Neoptera</taxon>
        <taxon>Endopterygota</taxon>
        <taxon>Diptera</taxon>
        <taxon>Brachycera</taxon>
        <taxon>Muscomorpha</taxon>
        <taxon>Ephydroidea</taxon>
        <taxon>Drosophilidae</taxon>
        <taxon>Drosophila</taxon>
        <taxon>Sophophora</taxon>
    </lineage>
</organism>
<protein>
    <submittedName>
        <fullName evidence="1">MIP08075p</fullName>
    </submittedName>
</protein>
<dbReference type="EMBL" id="BT072902">
    <property type="protein sequence ID" value="ACN76534.1"/>
    <property type="molecule type" value="mRNA"/>
</dbReference>
<accession>C0PV46</accession>
<reference evidence="1" key="1">
    <citation type="submission" date="2009-03" db="EMBL/GenBank/DDBJ databases">
        <authorList>
            <person name="Carlson J."/>
            <person name="Booth B."/>
            <person name="Frise E."/>
            <person name="Sandler J."/>
            <person name="Wan K."/>
            <person name="Yu C."/>
            <person name="Celniker S."/>
        </authorList>
    </citation>
    <scope>NUCLEOTIDE SEQUENCE</scope>
</reference>
<sequence length="98" mass="11033">MCNCVQAAVMAAPEDANENCRRHRRTFEPHPPPPLHISCSFSPGELPVKIFASLQGSLKERQELKLSAAFRLHCISVSTQWAIEVCCERMARGKDIKR</sequence>